<dbReference type="InParanoid" id="D8IE97"/>
<dbReference type="RefSeq" id="WP_013244420.1">
    <property type="nucleotide sequence ID" value="NC_014330.1"/>
</dbReference>
<reference evidence="2 3" key="1">
    <citation type="journal article" date="2010" name="PLoS ONE">
        <title>The complete genome sequence of the pathogenic intestinal spirochete Brachyspira pilosicoli and comparison with other Brachyspira genomes.</title>
        <authorList>
            <person name="Wanchanthuek P."/>
            <person name="Bellgard M.I."/>
            <person name="La T."/>
            <person name="Ryan K."/>
            <person name="Moolhuijzen P."/>
            <person name="Chapman B."/>
            <person name="Black M."/>
            <person name="Schibeci D."/>
            <person name="Hunter A."/>
            <person name="Barrero R."/>
            <person name="Phillips N.D."/>
            <person name="Hampson D.J."/>
        </authorList>
    </citation>
    <scope>NUCLEOTIDE SEQUENCE [LARGE SCALE GENOMIC DNA]</scope>
    <source>
        <strain evidence="3">ATCC BAA-1826 / 95/1000</strain>
    </source>
</reference>
<keyword evidence="3" id="KW-1185">Reference proteome</keyword>
<name>D8IE97_BRAP9</name>
<accession>D8IE97</accession>
<organism evidence="2 3">
    <name type="scientific">Brachyspira pilosicoli (strain ATCC BAA-1826 / 95/1000)</name>
    <dbReference type="NCBI Taxonomy" id="759914"/>
    <lineage>
        <taxon>Bacteria</taxon>
        <taxon>Pseudomonadati</taxon>
        <taxon>Spirochaetota</taxon>
        <taxon>Spirochaetia</taxon>
        <taxon>Brachyspirales</taxon>
        <taxon>Brachyspiraceae</taxon>
        <taxon>Brachyspira</taxon>
    </lineage>
</organism>
<evidence type="ECO:0000313" key="2">
    <source>
        <dbReference type="EMBL" id="ADK31470.1"/>
    </source>
</evidence>
<dbReference type="KEGG" id="bpo:BP951000_1487"/>
<protein>
    <submittedName>
        <fullName evidence="2">Uncharacterized protein</fullName>
    </submittedName>
</protein>
<proteinExistence type="predicted"/>
<dbReference type="Proteomes" id="UP000000332">
    <property type="component" value="Chromosome"/>
</dbReference>
<keyword evidence="1" id="KW-0175">Coiled coil</keyword>
<dbReference type="HOGENOM" id="CLU_006924_0_0_12"/>
<sequence length="1257" mass="151510">MHNKVLQFINRKEFLESKYPNISCYLKTLILDDNSFSKKEKKDLFNYFFDLRKKLELPYFTTYYYGKTDSITGANFFNDIIDIIVNSLELEIKNILDKDNIDSQDIFDLFDYIVCVSRHVDKNKIIEYVNNSLLKILNILENNHTKDDEDKIKSSIDMLNYINIKINDIENVLYKIIFFIYKTKNISNKLVLELADQIGLFLKNEENIDSINKDIILFVLYNFNRNINDYNFNSIFYTKLISNILDKILDIDFEIEIFSYTFPNWLKDVLSNSSNYLFIQFILIKKIYKNGCIEKLEPKQKDFLFKYIAFHLIDTDFTLKIKDEEISLLELKDTISSYIIDVFEISEREDNFLYWQIIINYIDSQEKYDKCSKKVKKYRIRLIFSSDDPIYNIKEDDKEINNILEAKREYIDKSQKLRAKIEKYKEDKKNEKINCITKFFNFESIKEDIDFILKEFDNEEIVTKTDFFKLDTKYESILPNDIDKIIDDNFTIPIFNPFCIFYIYEISYFIFRKEEKIDINLISKTLINNWNNFYILHLYNYLIEINEFNYPFSNEEKEIIRNYFKNTDIQFPKYILVYLEKVFGFDIDLKRFCDDNSIIELLSYPYKFTNKSPMQIVIFNDALIKFEQGIIDTSLEFETLDLSYIVKKLNIDKYHLLDLCLKNIDMEDSINFASAKYYFLLSTINVYNFIDNEIIYTDKIKEIILEYFRNTLRKKDNDATFISTLLIDSVIKFNLMDDLLKLILDSNFMGIGHYNIISKWQDDIIFNDLYNKELLDYIYKIREKLMKKEITIKYSNNKNNELKMDFMQLKIMIDNAVNIKDFHEQLMALSNISNDINKKLEKHTYTKEILHYEHDNILSSLFFIDRNSNIFEYFCKLKTKDYYMQVEAMRIFDYIFNNIEQYKNSFISITNIISKIYIKLKNKINYPIEKVYTPKFELIVVMEYIVNNIMKMKYNFDKKVYYNLLKLAKVKLKNYERQIFLKSLKMKLKSYYRNKFQILPMKIYKDSSKYIIEFKEEEEKKTCENKDEILEYLNNIFNKKGKISRILEFKYLVEDIENRCITMSHPYLFEDENENQYDINNKLYISCFSYTSDKKNAYAWWKIYGSKTKFRIIIDINDFIKSIISILENNKDIAIYIGSLEYKKNSNYIKMGKNKNEWDFFKKRNDFEFENELRVMLKINSKIEDDDKIIKISDVNGLPILCSIKLQDLSIYKNINTDEKSCKNNEDNAIFHPYDKTLLDKDKKAMLSILNQLKNNI</sequence>
<dbReference type="GeneID" id="56440052"/>
<feature type="coiled-coil region" evidence="1">
    <location>
        <begin position="407"/>
        <end position="434"/>
    </location>
</feature>
<dbReference type="AlphaFoldDB" id="D8IE97"/>
<evidence type="ECO:0000256" key="1">
    <source>
        <dbReference type="SAM" id="Coils"/>
    </source>
</evidence>
<evidence type="ECO:0000313" key="3">
    <source>
        <dbReference type="Proteomes" id="UP000000332"/>
    </source>
</evidence>
<dbReference type="EMBL" id="CP002025">
    <property type="protein sequence ID" value="ADK31470.1"/>
    <property type="molecule type" value="Genomic_DNA"/>
</dbReference>
<gene>
    <name evidence="2" type="ordered locus">BP951000_1487</name>
</gene>